<accession>A0AAE8XZ19</accession>
<evidence type="ECO:0000313" key="1">
    <source>
        <dbReference type="EMBL" id="UBF23280.1"/>
    </source>
</evidence>
<proteinExistence type="predicted"/>
<dbReference type="EMBL" id="MZ334526">
    <property type="protein sequence ID" value="UBF23280.1"/>
    <property type="molecule type" value="Genomic_DNA"/>
</dbReference>
<dbReference type="Proteomes" id="UP000827282">
    <property type="component" value="Segment"/>
</dbReference>
<organism evidence="1 2">
    <name type="scientific">Halorubrum tailed virus 29</name>
    <dbReference type="NCBI Taxonomy" id="2878010"/>
    <lineage>
        <taxon>Viruses</taxon>
        <taxon>Duplodnaviria</taxon>
        <taxon>Heunggongvirae</taxon>
        <taxon>Uroviricota</taxon>
        <taxon>Caudoviricetes</taxon>
        <taxon>Kirjokansivirales</taxon>
        <taxon>Haloferuviridae</taxon>
        <taxon>Dpdavirus</taxon>
        <taxon>Dpdavirus caudatum</taxon>
        <taxon>Dpdavirus HRTV29</taxon>
    </lineage>
</organism>
<protein>
    <submittedName>
        <fullName evidence="1">Uncharacterized protein</fullName>
    </submittedName>
</protein>
<gene>
    <name evidence="1" type="ORF">HRTV-29_gp2</name>
</gene>
<keyword evidence="2" id="KW-1185">Reference proteome</keyword>
<evidence type="ECO:0000313" key="2">
    <source>
        <dbReference type="Proteomes" id="UP000827282"/>
    </source>
</evidence>
<sequence>MTDEGVGDVVVTYRNNEPARIEVTTDRWRNDYNYRQTYVFNMDGSTAVLASIDPDSDTFPVQHNADTARLARNAVCDLPFVQGVVMFPKVEP</sequence>
<name>A0AAE8XZ19_9CAUD</name>
<reference evidence="1" key="1">
    <citation type="submission" date="2021-05" db="EMBL/GenBank/DDBJ databases">
        <title>Diversity, taxonomy and evolution of archaeal viruses of the class Caudoviricetes.</title>
        <authorList>
            <person name="Liu Y."/>
            <person name="Demina T.A."/>
            <person name="Roux S."/>
            <person name="Aiewsakun P."/>
            <person name="Kazlauskas D."/>
            <person name="Simmonds P."/>
            <person name="Prangishvili D."/>
            <person name="Oksanen H.M."/>
            <person name="Krupovic M."/>
        </authorList>
    </citation>
    <scope>NUCLEOTIDE SEQUENCE</scope>
    <source>
        <strain evidence="1">HRTV-29/29</strain>
    </source>
</reference>